<dbReference type="Pfam" id="PF09346">
    <property type="entry name" value="SMI1_KNR4"/>
    <property type="match status" value="1"/>
</dbReference>
<dbReference type="RefSeq" id="WP_203871588.1">
    <property type="nucleotide sequence ID" value="NZ_BONW01000059.1"/>
</dbReference>
<protein>
    <recommendedName>
        <fullName evidence="1">Knr4/Smi1-like domain-containing protein</fullName>
    </recommendedName>
</protein>
<evidence type="ECO:0000313" key="3">
    <source>
        <dbReference type="Proteomes" id="UP000646749"/>
    </source>
</evidence>
<proteinExistence type="predicted"/>
<dbReference type="SMART" id="SM00860">
    <property type="entry name" value="SMI1_KNR4"/>
    <property type="match status" value="1"/>
</dbReference>
<keyword evidence="3" id="KW-1185">Reference proteome</keyword>
<gene>
    <name evidence="2" type="ORF">Pen02_82520</name>
</gene>
<reference evidence="2 3" key="1">
    <citation type="submission" date="2021-01" db="EMBL/GenBank/DDBJ databases">
        <title>Whole genome shotgun sequence of Plantactinospora endophytica NBRC 110450.</title>
        <authorList>
            <person name="Komaki H."/>
            <person name="Tamura T."/>
        </authorList>
    </citation>
    <scope>NUCLEOTIDE SEQUENCE [LARGE SCALE GENOMIC DNA]</scope>
    <source>
        <strain evidence="2 3">NBRC 110450</strain>
    </source>
</reference>
<name>A0ABQ4EGE5_9ACTN</name>
<dbReference type="InterPro" id="IPR037883">
    <property type="entry name" value="Knr4/Smi1-like_sf"/>
</dbReference>
<sequence>MALTDRPHTAEQWRVYLAGYGADFLRIADADRLGQLGEERRVSGWLGFAGAGEDALATVEERLGVTLPPGYRGFLEASDGWLEMGPFVWTMRTTADVGWLPDIEPDMCDLGDEDDELLARALLVSADTDACYWLLDPADVSDDGEWAAYVWASWYPGLGDRFDSFADLVAAERESFEDLNARDGRAVEPAGTAELVAEGRRMALRGDAEGAAERFEAAARKGSGAGQYLAVVVGAFLRPDAHHRIRNDVLAHPHVVEAVGAERVRAELVPLFLRRQSGAWARRMVTEALGDAGDPQTPPEPPKFAAALEQARERARRGDTEAAWSVVATAVPQWHSDDPLRIAPLTLLTDPVLSPLVTPQRAAWIATTPKGQVND</sequence>
<organism evidence="2 3">
    <name type="scientific">Plantactinospora endophytica</name>
    <dbReference type="NCBI Taxonomy" id="673535"/>
    <lineage>
        <taxon>Bacteria</taxon>
        <taxon>Bacillati</taxon>
        <taxon>Actinomycetota</taxon>
        <taxon>Actinomycetes</taxon>
        <taxon>Micromonosporales</taxon>
        <taxon>Micromonosporaceae</taxon>
        <taxon>Plantactinospora</taxon>
    </lineage>
</organism>
<dbReference type="InterPro" id="IPR018958">
    <property type="entry name" value="Knr4/Smi1-like_dom"/>
</dbReference>
<comment type="caution">
    <text evidence="2">The sequence shown here is derived from an EMBL/GenBank/DDBJ whole genome shotgun (WGS) entry which is preliminary data.</text>
</comment>
<accession>A0ABQ4EGE5</accession>
<evidence type="ECO:0000259" key="1">
    <source>
        <dbReference type="SMART" id="SM00860"/>
    </source>
</evidence>
<evidence type="ECO:0000313" key="2">
    <source>
        <dbReference type="EMBL" id="GIG93316.1"/>
    </source>
</evidence>
<dbReference type="Gene3D" id="3.40.1580.10">
    <property type="entry name" value="SMI1/KNR4-like"/>
    <property type="match status" value="1"/>
</dbReference>
<dbReference type="SUPFAM" id="SSF160631">
    <property type="entry name" value="SMI1/KNR4-like"/>
    <property type="match status" value="1"/>
</dbReference>
<dbReference type="EMBL" id="BONW01000059">
    <property type="protein sequence ID" value="GIG93316.1"/>
    <property type="molecule type" value="Genomic_DNA"/>
</dbReference>
<feature type="domain" description="Knr4/Smi1-like" evidence="1">
    <location>
        <begin position="50"/>
        <end position="171"/>
    </location>
</feature>
<dbReference type="Proteomes" id="UP000646749">
    <property type="component" value="Unassembled WGS sequence"/>
</dbReference>